<dbReference type="GO" id="GO:0006310">
    <property type="term" value="P:DNA recombination"/>
    <property type="evidence" value="ECO:0007669"/>
    <property type="project" value="UniProtKB-KW"/>
</dbReference>
<protein>
    <submittedName>
        <fullName evidence="7">Tyrosine-type recombinase/integrase</fullName>
    </submittedName>
</protein>
<dbReference type="AlphaFoldDB" id="A0A6N8IKN2"/>
<organism evidence="7 8">
    <name type="scientific">Gordonibacter urolithinfaciens</name>
    <dbReference type="NCBI Taxonomy" id="1335613"/>
    <lineage>
        <taxon>Bacteria</taxon>
        <taxon>Bacillati</taxon>
        <taxon>Actinomycetota</taxon>
        <taxon>Coriobacteriia</taxon>
        <taxon>Eggerthellales</taxon>
        <taxon>Eggerthellaceae</taxon>
        <taxon>Gordonibacter</taxon>
    </lineage>
</organism>
<dbReference type="InterPro" id="IPR050090">
    <property type="entry name" value="Tyrosine_recombinase_XerCD"/>
</dbReference>
<dbReference type="Gene3D" id="1.10.443.10">
    <property type="entry name" value="Intergrase catalytic core"/>
    <property type="match status" value="1"/>
</dbReference>
<evidence type="ECO:0000313" key="7">
    <source>
        <dbReference type="EMBL" id="MVN15940.1"/>
    </source>
</evidence>
<dbReference type="Proteomes" id="UP000468327">
    <property type="component" value="Unassembled WGS sequence"/>
</dbReference>
<dbReference type="InterPro" id="IPR002104">
    <property type="entry name" value="Integrase_catalytic"/>
</dbReference>
<dbReference type="PROSITE" id="PS51900">
    <property type="entry name" value="CB"/>
    <property type="match status" value="1"/>
</dbReference>
<evidence type="ECO:0000259" key="6">
    <source>
        <dbReference type="PROSITE" id="PS51900"/>
    </source>
</evidence>
<sequence length="281" mass="32690">MEIPVLNEGQLDRFKLHLIEEERSPNTIEKYSRDVRALLANFPGEVGFTKEMILDYKQCLLEKYKTTSVNSMLVAINQFFRFCKREDLRVKLVKVQRSTFREHRRELSLVEYKRLVRAAQLKKKERLSLLIQAICSTGIRVSEHRFITVESLRKGVVRIVGKGKERTVFLPDKLRKMLLDYCRRKGISSGPVFVTRYGNPLNRCNIWAEMKALCASAGVESTKCFPHNLRHLFALSYYRLEKDVVRLADILGHASIETTRIYTSTTDTECRRSLERLSLLA</sequence>
<dbReference type="InterPro" id="IPR004107">
    <property type="entry name" value="Integrase_SAM-like_N"/>
</dbReference>
<accession>A0A6N8IKN2</accession>
<evidence type="ECO:0000256" key="2">
    <source>
        <dbReference type="ARBA" id="ARBA00023125"/>
    </source>
</evidence>
<comment type="caution">
    <text evidence="7">The sequence shown here is derived from an EMBL/GenBank/DDBJ whole genome shotgun (WGS) entry which is preliminary data.</text>
</comment>
<gene>
    <name evidence="7" type="ORF">GO738_11405</name>
</gene>
<dbReference type="PROSITE" id="PS51898">
    <property type="entry name" value="TYR_RECOMBINASE"/>
    <property type="match status" value="1"/>
</dbReference>
<keyword evidence="8" id="KW-1185">Reference proteome</keyword>
<dbReference type="EMBL" id="WPOC01000020">
    <property type="protein sequence ID" value="MVN15940.1"/>
    <property type="molecule type" value="Genomic_DNA"/>
</dbReference>
<evidence type="ECO:0000313" key="8">
    <source>
        <dbReference type="Proteomes" id="UP000468327"/>
    </source>
</evidence>
<dbReference type="InterPro" id="IPR011010">
    <property type="entry name" value="DNA_brk_join_enz"/>
</dbReference>
<reference evidence="7 8" key="1">
    <citation type="submission" date="2019-11" db="EMBL/GenBank/DDBJ databases">
        <title>Whole genome shotgun sequencing (WGS) data from Adlercreutzia equolifaciens ResAG-91, Eggerthella lenta MRI-F36, MRI-F37, MRI-F40, ResAG-49, ResAG-88, ResAG-121, ResAG-145, and Gordonibacter sp. ResAG-5, ResAG-26, ResAG-43, ResAG-50, ResAG-59.</title>
        <authorList>
            <person name="Stoll D.A."/>
            <person name="Danylec N."/>
            <person name="Franz C.M.A.P."/>
            <person name="Huch M."/>
        </authorList>
    </citation>
    <scope>NUCLEOTIDE SEQUENCE [LARGE SCALE GENOMIC DNA]</scope>
    <source>
        <strain evidence="7 8">ResAG-59</strain>
    </source>
</reference>
<feature type="domain" description="Core-binding (CB)" evidence="6">
    <location>
        <begin position="5"/>
        <end position="84"/>
    </location>
</feature>
<proteinExistence type="predicted"/>
<keyword evidence="2 4" id="KW-0238">DNA-binding</keyword>
<dbReference type="GO" id="GO:0015074">
    <property type="term" value="P:DNA integration"/>
    <property type="evidence" value="ECO:0007669"/>
    <property type="project" value="UniProtKB-KW"/>
</dbReference>
<dbReference type="GO" id="GO:0003677">
    <property type="term" value="F:DNA binding"/>
    <property type="evidence" value="ECO:0007669"/>
    <property type="project" value="UniProtKB-UniRule"/>
</dbReference>
<keyword evidence="1" id="KW-0229">DNA integration</keyword>
<dbReference type="InterPro" id="IPR010998">
    <property type="entry name" value="Integrase_recombinase_N"/>
</dbReference>
<dbReference type="Pfam" id="PF02899">
    <property type="entry name" value="Phage_int_SAM_1"/>
    <property type="match status" value="1"/>
</dbReference>
<evidence type="ECO:0000259" key="5">
    <source>
        <dbReference type="PROSITE" id="PS51898"/>
    </source>
</evidence>
<dbReference type="PANTHER" id="PTHR30349">
    <property type="entry name" value="PHAGE INTEGRASE-RELATED"/>
    <property type="match status" value="1"/>
</dbReference>
<name>A0A6N8IKN2_9ACTN</name>
<dbReference type="SUPFAM" id="SSF56349">
    <property type="entry name" value="DNA breaking-rejoining enzymes"/>
    <property type="match status" value="1"/>
</dbReference>
<dbReference type="Gene3D" id="1.10.150.130">
    <property type="match status" value="1"/>
</dbReference>
<dbReference type="Pfam" id="PF00589">
    <property type="entry name" value="Phage_integrase"/>
    <property type="match status" value="1"/>
</dbReference>
<evidence type="ECO:0000256" key="1">
    <source>
        <dbReference type="ARBA" id="ARBA00022908"/>
    </source>
</evidence>
<feature type="domain" description="Tyr recombinase" evidence="5">
    <location>
        <begin position="102"/>
        <end position="276"/>
    </location>
</feature>
<dbReference type="InterPro" id="IPR013762">
    <property type="entry name" value="Integrase-like_cat_sf"/>
</dbReference>
<evidence type="ECO:0000256" key="4">
    <source>
        <dbReference type="PROSITE-ProRule" id="PRU01248"/>
    </source>
</evidence>
<keyword evidence="3" id="KW-0233">DNA recombination</keyword>
<dbReference type="PANTHER" id="PTHR30349:SF89">
    <property type="entry name" value="INTEGRASE_RECOMBINASE"/>
    <property type="match status" value="1"/>
</dbReference>
<dbReference type="InterPro" id="IPR044068">
    <property type="entry name" value="CB"/>
</dbReference>
<evidence type="ECO:0000256" key="3">
    <source>
        <dbReference type="ARBA" id="ARBA00023172"/>
    </source>
</evidence>